<dbReference type="InterPro" id="IPR029460">
    <property type="entry name" value="DNAPol_HHH"/>
</dbReference>
<dbReference type="Pfam" id="PF07733">
    <property type="entry name" value="DNA_pol3_alpha"/>
    <property type="match status" value="1"/>
</dbReference>
<dbReference type="EMBL" id="AZAC01000044">
    <property type="protein sequence ID" value="KIX11825.1"/>
    <property type="molecule type" value="Genomic_DNA"/>
</dbReference>
<keyword evidence="11" id="KW-1185">Reference proteome</keyword>
<gene>
    <name evidence="10" type="primary">dnaE</name>
    <name evidence="10" type="ORF">X474_22375</name>
</gene>
<dbReference type="SUPFAM" id="SSF89550">
    <property type="entry name" value="PHP domain-like"/>
    <property type="match status" value="1"/>
</dbReference>
<accession>A0A0D2JQP3</accession>
<evidence type="ECO:0000256" key="5">
    <source>
        <dbReference type="ARBA" id="ARBA00022695"/>
    </source>
</evidence>
<dbReference type="FunCoup" id="A0A0D2JQP3">
    <property type="interactions" value="404"/>
</dbReference>
<evidence type="ECO:0000256" key="4">
    <source>
        <dbReference type="ARBA" id="ARBA00022679"/>
    </source>
</evidence>
<keyword evidence="7" id="KW-0239">DNA-directed DNA polymerase</keyword>
<dbReference type="InterPro" id="IPR004013">
    <property type="entry name" value="PHP_dom"/>
</dbReference>
<dbReference type="CDD" id="cd12113">
    <property type="entry name" value="PHP_PolIIIA_DnaE3"/>
    <property type="match status" value="1"/>
</dbReference>
<dbReference type="CDD" id="cd04485">
    <property type="entry name" value="DnaE_OBF"/>
    <property type="match status" value="1"/>
</dbReference>
<dbReference type="GO" id="GO:0003676">
    <property type="term" value="F:nucleic acid binding"/>
    <property type="evidence" value="ECO:0007669"/>
    <property type="project" value="InterPro"/>
</dbReference>
<dbReference type="Gene3D" id="1.10.10.1600">
    <property type="entry name" value="Bacterial DNA polymerase III alpha subunit, thumb domain"/>
    <property type="match status" value="1"/>
</dbReference>
<dbReference type="AlphaFoldDB" id="A0A0D2JQP3"/>
<protein>
    <recommendedName>
        <fullName evidence="3">DNA polymerase III subunit alpha</fullName>
        <ecNumber evidence="2">2.7.7.7</ecNumber>
    </recommendedName>
</protein>
<keyword evidence="5 10" id="KW-0548">Nucleotidyltransferase</keyword>
<dbReference type="GO" id="GO:0008408">
    <property type="term" value="F:3'-5' exonuclease activity"/>
    <property type="evidence" value="ECO:0007669"/>
    <property type="project" value="InterPro"/>
</dbReference>
<dbReference type="Gene3D" id="3.20.20.140">
    <property type="entry name" value="Metal-dependent hydrolases"/>
    <property type="match status" value="1"/>
</dbReference>
<evidence type="ECO:0000256" key="1">
    <source>
        <dbReference type="ARBA" id="ARBA00004496"/>
    </source>
</evidence>
<organism evidence="10 11">
    <name type="scientific">Dethiosulfatarculus sandiegensis</name>
    <dbReference type="NCBI Taxonomy" id="1429043"/>
    <lineage>
        <taxon>Bacteria</taxon>
        <taxon>Pseudomonadati</taxon>
        <taxon>Thermodesulfobacteriota</taxon>
        <taxon>Desulfarculia</taxon>
        <taxon>Desulfarculales</taxon>
        <taxon>Desulfarculaceae</taxon>
        <taxon>Dethiosulfatarculus</taxon>
    </lineage>
</organism>
<dbReference type="NCBIfam" id="NF005298">
    <property type="entry name" value="PRK06826.1"/>
    <property type="match status" value="1"/>
</dbReference>
<feature type="domain" description="Polymerase/histidinol phosphatase N-terminal" evidence="9">
    <location>
        <begin position="6"/>
        <end position="73"/>
    </location>
</feature>
<dbReference type="OrthoDB" id="9803237at2"/>
<dbReference type="RefSeq" id="WP_044351535.1">
    <property type="nucleotide sequence ID" value="NZ_AZAC01000044.1"/>
</dbReference>
<dbReference type="InParanoid" id="A0A0D2JQP3"/>
<proteinExistence type="predicted"/>
<dbReference type="PANTHER" id="PTHR32294:SF0">
    <property type="entry name" value="DNA POLYMERASE III SUBUNIT ALPHA"/>
    <property type="match status" value="1"/>
</dbReference>
<evidence type="ECO:0000256" key="7">
    <source>
        <dbReference type="ARBA" id="ARBA00022932"/>
    </source>
</evidence>
<evidence type="ECO:0000259" key="9">
    <source>
        <dbReference type="SMART" id="SM00481"/>
    </source>
</evidence>
<dbReference type="Gene3D" id="2.40.50.140">
    <property type="entry name" value="Nucleic acid-binding proteins"/>
    <property type="match status" value="1"/>
</dbReference>
<comment type="subcellular location">
    <subcellularLocation>
        <location evidence="1">Cytoplasm</location>
    </subcellularLocation>
</comment>
<reference evidence="10 11" key="1">
    <citation type="submission" date="2013-11" db="EMBL/GenBank/DDBJ databases">
        <title>Metagenomic analysis of a methanogenic consortium involved in long chain n-alkane degradation.</title>
        <authorList>
            <person name="Davidova I.A."/>
            <person name="Callaghan A.V."/>
            <person name="Wawrik B."/>
            <person name="Pruitt S."/>
            <person name="Marks C."/>
            <person name="Duncan K.E."/>
            <person name="Suflita J.M."/>
        </authorList>
    </citation>
    <scope>NUCLEOTIDE SEQUENCE [LARGE SCALE GENOMIC DNA]</scope>
    <source>
        <strain evidence="10 11">SPR</strain>
    </source>
</reference>
<dbReference type="Pfam" id="PF14579">
    <property type="entry name" value="HHH_6"/>
    <property type="match status" value="1"/>
</dbReference>
<dbReference type="InterPro" id="IPR012340">
    <property type="entry name" value="NA-bd_OB-fold"/>
</dbReference>
<dbReference type="InterPro" id="IPR040982">
    <property type="entry name" value="DNA_pol3_finger"/>
</dbReference>
<dbReference type="GO" id="GO:0006260">
    <property type="term" value="P:DNA replication"/>
    <property type="evidence" value="ECO:0007669"/>
    <property type="project" value="UniProtKB-KW"/>
</dbReference>
<dbReference type="Proteomes" id="UP000032233">
    <property type="component" value="Unassembled WGS sequence"/>
</dbReference>
<evidence type="ECO:0000313" key="11">
    <source>
        <dbReference type="Proteomes" id="UP000032233"/>
    </source>
</evidence>
<dbReference type="NCBIfam" id="NF004226">
    <property type="entry name" value="PRK05673.1"/>
    <property type="match status" value="1"/>
</dbReference>
<dbReference type="STRING" id="1429043.X474_22375"/>
<dbReference type="Pfam" id="PF01336">
    <property type="entry name" value="tRNA_anti-codon"/>
    <property type="match status" value="1"/>
</dbReference>
<dbReference type="InterPro" id="IPR004365">
    <property type="entry name" value="NA-bd_OB_tRNA"/>
</dbReference>
<dbReference type="GO" id="GO:0005737">
    <property type="term" value="C:cytoplasm"/>
    <property type="evidence" value="ECO:0007669"/>
    <property type="project" value="UniProtKB-SubCell"/>
</dbReference>
<dbReference type="PATRIC" id="fig|1429043.3.peg.4741"/>
<dbReference type="InterPro" id="IPR003141">
    <property type="entry name" value="Pol/His_phosphatase_N"/>
</dbReference>
<dbReference type="SMART" id="SM00481">
    <property type="entry name" value="POLIIIAc"/>
    <property type="match status" value="1"/>
</dbReference>
<dbReference type="EC" id="2.7.7.7" evidence="2"/>
<dbReference type="InterPro" id="IPR004805">
    <property type="entry name" value="DnaE2/DnaE/PolC"/>
</dbReference>
<dbReference type="Gene3D" id="1.10.150.870">
    <property type="match status" value="1"/>
</dbReference>
<sequence length="1156" mass="129553">MAPPFVHLHLHTAYSLLDGAIRLPDLMQRVKELGMNSVAMTDHGNMFGAINFYLKARDAGITPIIGCEVYVAPGDRRDHTQTHGQDIANHLVLLAENVEGYFNLVRLVSSGFTEGFYYKPRIDLEILKDHHKGLIALSACLQGRVPRRLMFDDFEGAKNEAIQMAQIMGEGNFFIELQDAGIPEQKKVNQGLIQIADELGLGMVATNDCHYLHKEDHEAHDALLCIQTGKFLSDKNRMRLSDQLYFKSPEEMELLFGHVDGAMGNTVDLARRCEFELPLNKLRFPQYPLEGRTAEEVVREKARKGLDERYKTMELVGRKYDREVYEKRLAYELDVIEKMGFPGYFLVVADFINWSKDNNIPVGPGRGSAAGSLVAYAMRITDLDPIRYKLIFERFLNIERKSMPDIDVDFCMDRRGEVIEYVTGKYGGDSVAQIITFGSMQARAVLRDVGRVMELPYNEVDQIAKLVPSLPGINLTKALEVETRLKDRYEKDHKVKKLLEIGMALEGLPRHASTHAAGVVIGDVPLNQVVPLYKGSKEEIVTQYDMKCVEKAGLIKFDFLGLRTLTVIDLAVRMIKRGKNPDFNIDTVPRDDQASYDLLCSGETTGVFQLESTGMKELLVKMKPSTFEDIIALVALYRPGPLESGMVDDFVARKHGQKKVSYLLPQLEDALKETYGVIVYQEQVQEIARVLAGYSLGEGDILRRAMGKKVPAVMEEQRERFMKGAKENNIDPGKAAEIFDLMAKFAGYGFNKSHSAAYGLIAYQTAYLKAHYPHEFMASLLTSEVNNTEAVMRHIGECRDNGIVVLPPDINKSERIFTVEGDAIRFGMSAIKNVGAGAVDSILAARSEGGDYKDIFDFCERVDLRKVNKKVLESLIKCGSYDSTGAYRSQLMGVLEEALDYGQKMGRDRLGGQTNMFAAFKEAKPEKQKHELPQLPPWSEPDQLAYEKEALGLYISGHPLNRFKQDIRRLTTQDTQKLAEASDGCEVKLAGLPTEIKEKVTKKGDRMAFVRLEDLKGSLELIVFPNCFAECSECLATEEPLFVKGTLDKDERGVKIKATKIIPLEQAAQGVTTRIKLYVNAEDLTREQLVTLRQTLEKNPGDCRVSLYLNVPGKGEAVLALPNRYRIKPEASLMEEINGMFGGKVTEPVISYPESA</sequence>
<dbReference type="GO" id="GO:0003887">
    <property type="term" value="F:DNA-directed DNA polymerase activity"/>
    <property type="evidence" value="ECO:0007669"/>
    <property type="project" value="UniProtKB-KW"/>
</dbReference>
<comment type="catalytic activity">
    <reaction evidence="8">
        <text>DNA(n) + a 2'-deoxyribonucleoside 5'-triphosphate = DNA(n+1) + diphosphate</text>
        <dbReference type="Rhea" id="RHEA:22508"/>
        <dbReference type="Rhea" id="RHEA-COMP:17339"/>
        <dbReference type="Rhea" id="RHEA-COMP:17340"/>
        <dbReference type="ChEBI" id="CHEBI:33019"/>
        <dbReference type="ChEBI" id="CHEBI:61560"/>
        <dbReference type="ChEBI" id="CHEBI:173112"/>
        <dbReference type="EC" id="2.7.7.7"/>
    </reaction>
</comment>
<dbReference type="InterPro" id="IPR016195">
    <property type="entry name" value="Pol/histidinol_Pase-like"/>
</dbReference>
<dbReference type="NCBIfam" id="TIGR00594">
    <property type="entry name" value="polc"/>
    <property type="match status" value="1"/>
</dbReference>
<evidence type="ECO:0000256" key="2">
    <source>
        <dbReference type="ARBA" id="ARBA00012417"/>
    </source>
</evidence>
<keyword evidence="6" id="KW-0235">DNA replication</keyword>
<keyword evidence="4 10" id="KW-0808">Transferase</keyword>
<comment type="caution">
    <text evidence="10">The sequence shown here is derived from an EMBL/GenBank/DDBJ whole genome shotgun (WGS) entry which is preliminary data.</text>
</comment>
<evidence type="ECO:0000256" key="8">
    <source>
        <dbReference type="ARBA" id="ARBA00049244"/>
    </source>
</evidence>
<evidence type="ECO:0000256" key="3">
    <source>
        <dbReference type="ARBA" id="ARBA00019114"/>
    </source>
</evidence>
<dbReference type="InterPro" id="IPR011708">
    <property type="entry name" value="DNA_pol3_alpha_NTPase_dom"/>
</dbReference>
<dbReference type="Pfam" id="PF17657">
    <property type="entry name" value="DNA_pol3_finger"/>
    <property type="match status" value="1"/>
</dbReference>
<name>A0A0D2JQP3_9BACT</name>
<evidence type="ECO:0000256" key="6">
    <source>
        <dbReference type="ARBA" id="ARBA00022705"/>
    </source>
</evidence>
<dbReference type="Pfam" id="PF02811">
    <property type="entry name" value="PHP"/>
    <property type="match status" value="1"/>
</dbReference>
<dbReference type="PANTHER" id="PTHR32294">
    <property type="entry name" value="DNA POLYMERASE III SUBUNIT ALPHA"/>
    <property type="match status" value="1"/>
</dbReference>
<evidence type="ECO:0000313" key="10">
    <source>
        <dbReference type="EMBL" id="KIX11825.1"/>
    </source>
</evidence>
<dbReference type="InterPro" id="IPR041931">
    <property type="entry name" value="DNA_pol3_alpha_thumb_dom"/>
</dbReference>